<gene>
    <name evidence="1" type="ORF">ODALV1_LOCUS18225</name>
</gene>
<dbReference type="Proteomes" id="UP001642540">
    <property type="component" value="Unassembled WGS sequence"/>
</dbReference>
<evidence type="ECO:0000313" key="1">
    <source>
        <dbReference type="EMBL" id="CAL8118643.1"/>
    </source>
</evidence>
<organism evidence="1 2">
    <name type="scientific">Orchesella dallaii</name>
    <dbReference type="NCBI Taxonomy" id="48710"/>
    <lineage>
        <taxon>Eukaryota</taxon>
        <taxon>Metazoa</taxon>
        <taxon>Ecdysozoa</taxon>
        <taxon>Arthropoda</taxon>
        <taxon>Hexapoda</taxon>
        <taxon>Collembola</taxon>
        <taxon>Entomobryomorpha</taxon>
        <taxon>Entomobryoidea</taxon>
        <taxon>Orchesellidae</taxon>
        <taxon>Orchesellinae</taxon>
        <taxon>Orchesella</taxon>
    </lineage>
</organism>
<evidence type="ECO:0000313" key="2">
    <source>
        <dbReference type="Proteomes" id="UP001642540"/>
    </source>
</evidence>
<dbReference type="EMBL" id="CAXLJM020000057">
    <property type="protein sequence ID" value="CAL8118643.1"/>
    <property type="molecule type" value="Genomic_DNA"/>
</dbReference>
<accession>A0ABP1R3B9</accession>
<proteinExistence type="predicted"/>
<protein>
    <submittedName>
        <fullName evidence="1">Uncharacterized protein</fullName>
    </submittedName>
</protein>
<sequence>MSSCANTILLDFSVNPSYLTDEGFHKLEKEIVNGLEKHMGVNSLERILTKVISPIGDNLSVYAGPRLSVINVRTFSNGLVTINIEYFLEEGAQPILTLEESRGLELAWGTLGNKFKSVTLPAIKRGTPFDIYFLSSD</sequence>
<reference evidence="1 2" key="1">
    <citation type="submission" date="2024-08" db="EMBL/GenBank/DDBJ databases">
        <authorList>
            <person name="Cucini C."/>
            <person name="Frati F."/>
        </authorList>
    </citation>
    <scope>NUCLEOTIDE SEQUENCE [LARGE SCALE GENOMIC DNA]</scope>
</reference>
<name>A0ABP1R3B9_9HEXA</name>
<keyword evidence="2" id="KW-1185">Reference proteome</keyword>
<comment type="caution">
    <text evidence="1">The sequence shown here is derived from an EMBL/GenBank/DDBJ whole genome shotgun (WGS) entry which is preliminary data.</text>
</comment>